<sequence length="165" mass="18296">MLETILSAQCARGAATADAQRSSIPAGLYELFLENVVLPCRIGVFDYERGAPQRVRIDLLLQVRQDGAQFSDDIGDVLSYDDLLSGLKRILMDEHTNLVEMLAEKIARMCLAHEQVQSARVSVAKLDIYDGVAVPGIRLERSRDQMPGSSLPASHRLMVMADRRI</sequence>
<reference evidence="9 10" key="1">
    <citation type="submission" date="2017-04" db="EMBL/GenBank/DDBJ databases">
        <authorList>
            <person name="Afonso C.L."/>
            <person name="Miller P.J."/>
            <person name="Scott M.A."/>
            <person name="Spackman E."/>
            <person name="Goraichik I."/>
            <person name="Dimitrov K.M."/>
            <person name="Suarez D.L."/>
            <person name="Swayne D.E."/>
        </authorList>
    </citation>
    <scope>NUCLEOTIDE SEQUENCE [LARGE SCALE GENOMIC DNA]</scope>
    <source>
        <strain evidence="9 10">A2P</strain>
    </source>
</reference>
<dbReference type="PANTHER" id="PTHR42844:SF1">
    <property type="entry name" value="DIHYDRONEOPTERIN ALDOLASE 1-RELATED"/>
    <property type="match status" value="1"/>
</dbReference>
<comment type="similarity">
    <text evidence="3">Belongs to the DHNA family.</text>
</comment>
<evidence type="ECO:0000256" key="7">
    <source>
        <dbReference type="ARBA" id="ARBA00032903"/>
    </source>
</evidence>
<evidence type="ECO:0000256" key="3">
    <source>
        <dbReference type="ARBA" id="ARBA00005708"/>
    </source>
</evidence>
<dbReference type="GO" id="GO:0005737">
    <property type="term" value="C:cytoplasm"/>
    <property type="evidence" value="ECO:0007669"/>
    <property type="project" value="TreeGrafter"/>
</dbReference>
<evidence type="ECO:0000313" key="9">
    <source>
        <dbReference type="EMBL" id="SMF88973.1"/>
    </source>
</evidence>
<dbReference type="Pfam" id="PF02152">
    <property type="entry name" value="FolB"/>
    <property type="match status" value="1"/>
</dbReference>
<gene>
    <name evidence="9" type="ORF">SAMN02982917_6566</name>
</gene>
<dbReference type="EMBL" id="FXAK01000009">
    <property type="protein sequence ID" value="SMF88973.1"/>
    <property type="molecule type" value="Genomic_DNA"/>
</dbReference>
<feature type="domain" description="Dihydroneopterin aldolase/epimerase" evidence="8">
    <location>
        <begin position="31"/>
        <end position="141"/>
    </location>
</feature>
<dbReference type="OrthoDB" id="5297888at2"/>
<dbReference type="SMART" id="SM00905">
    <property type="entry name" value="FolB"/>
    <property type="match status" value="1"/>
</dbReference>
<comment type="catalytic activity">
    <reaction evidence="1">
        <text>7,8-dihydroneopterin = 6-hydroxymethyl-7,8-dihydropterin + glycolaldehyde</text>
        <dbReference type="Rhea" id="RHEA:10540"/>
        <dbReference type="ChEBI" id="CHEBI:17001"/>
        <dbReference type="ChEBI" id="CHEBI:17071"/>
        <dbReference type="ChEBI" id="CHEBI:44841"/>
        <dbReference type="EC" id="4.1.2.25"/>
    </reaction>
</comment>
<evidence type="ECO:0000256" key="5">
    <source>
        <dbReference type="ARBA" id="ARBA00022909"/>
    </source>
</evidence>
<dbReference type="PANTHER" id="PTHR42844">
    <property type="entry name" value="DIHYDRONEOPTERIN ALDOLASE 1-RELATED"/>
    <property type="match status" value="1"/>
</dbReference>
<dbReference type="GO" id="GO:0046656">
    <property type="term" value="P:folic acid biosynthetic process"/>
    <property type="evidence" value="ECO:0007669"/>
    <property type="project" value="UniProtKB-KW"/>
</dbReference>
<organism evidence="9 10">
    <name type="scientific">Azospirillum oryzae</name>
    <dbReference type="NCBI Taxonomy" id="286727"/>
    <lineage>
        <taxon>Bacteria</taxon>
        <taxon>Pseudomonadati</taxon>
        <taxon>Pseudomonadota</taxon>
        <taxon>Alphaproteobacteria</taxon>
        <taxon>Rhodospirillales</taxon>
        <taxon>Azospirillaceae</taxon>
        <taxon>Azospirillum</taxon>
    </lineage>
</organism>
<evidence type="ECO:0000256" key="2">
    <source>
        <dbReference type="ARBA" id="ARBA00005013"/>
    </source>
</evidence>
<dbReference type="STRING" id="286727.SAMN02982917_6566"/>
<protein>
    <recommendedName>
        <fullName evidence="4">dihydroneopterin aldolase</fullName>
        <ecNumber evidence="4">4.1.2.25</ecNumber>
    </recommendedName>
    <alternativeName>
        <fullName evidence="7">7,8-dihydroneopterin aldolase</fullName>
    </alternativeName>
</protein>
<dbReference type="GO" id="GO:0004150">
    <property type="term" value="F:dihydroneopterin aldolase activity"/>
    <property type="evidence" value="ECO:0007669"/>
    <property type="project" value="UniProtKB-EC"/>
</dbReference>
<evidence type="ECO:0000256" key="6">
    <source>
        <dbReference type="ARBA" id="ARBA00023239"/>
    </source>
</evidence>
<evidence type="ECO:0000256" key="4">
    <source>
        <dbReference type="ARBA" id="ARBA00013043"/>
    </source>
</evidence>
<dbReference type="AlphaFoldDB" id="A0A1X7HLJ8"/>
<keyword evidence="5" id="KW-0289">Folate biosynthesis</keyword>
<dbReference type="Proteomes" id="UP000192936">
    <property type="component" value="Unassembled WGS sequence"/>
</dbReference>
<evidence type="ECO:0000256" key="1">
    <source>
        <dbReference type="ARBA" id="ARBA00001353"/>
    </source>
</evidence>
<name>A0A1X7HLJ8_9PROT</name>
<comment type="pathway">
    <text evidence="2">Cofactor biosynthesis; tetrahydrofolate biosynthesis; 2-amino-4-hydroxy-6-hydroxymethyl-7,8-dihydropteridine diphosphate from 7,8-dihydroneopterin triphosphate: step 3/4.</text>
</comment>
<proteinExistence type="inferred from homology"/>
<dbReference type="EC" id="4.1.2.25" evidence="4"/>
<dbReference type="RefSeq" id="WP_085091400.1">
    <property type="nucleotide sequence ID" value="NZ_FXAK01000009.1"/>
</dbReference>
<evidence type="ECO:0000313" key="10">
    <source>
        <dbReference type="Proteomes" id="UP000192936"/>
    </source>
</evidence>
<dbReference type="Gene3D" id="3.30.1130.10">
    <property type="match status" value="1"/>
</dbReference>
<dbReference type="InterPro" id="IPR006156">
    <property type="entry name" value="Dihydroneopterin_aldolase"/>
</dbReference>
<dbReference type="NCBIfam" id="TIGR00526">
    <property type="entry name" value="folB_dom"/>
    <property type="match status" value="1"/>
</dbReference>
<dbReference type="InterPro" id="IPR043133">
    <property type="entry name" value="GTP-CH-I_C/QueF"/>
</dbReference>
<accession>A0A1X7HLJ8</accession>
<keyword evidence="6" id="KW-0456">Lyase</keyword>
<evidence type="ECO:0000259" key="8">
    <source>
        <dbReference type="SMART" id="SM00905"/>
    </source>
</evidence>
<dbReference type="SUPFAM" id="SSF55620">
    <property type="entry name" value="Tetrahydrobiopterin biosynthesis enzymes-like"/>
    <property type="match status" value="1"/>
</dbReference>
<dbReference type="InterPro" id="IPR006157">
    <property type="entry name" value="FolB_dom"/>
</dbReference>